<accession>A0A8S1RZ21</accession>
<protein>
    <submittedName>
        <fullName evidence="1">Uncharacterized protein</fullName>
    </submittedName>
</protein>
<name>A0A8S1RZ21_PAROT</name>
<gene>
    <name evidence="1" type="ORF">POCTA_138.1.T0030464</name>
</gene>
<comment type="caution">
    <text evidence="1">The sequence shown here is derived from an EMBL/GenBank/DDBJ whole genome shotgun (WGS) entry which is preliminary data.</text>
</comment>
<keyword evidence="2" id="KW-1185">Reference proteome</keyword>
<dbReference type="Proteomes" id="UP000683925">
    <property type="component" value="Unassembled WGS sequence"/>
</dbReference>
<organism evidence="1 2">
    <name type="scientific">Paramecium octaurelia</name>
    <dbReference type="NCBI Taxonomy" id="43137"/>
    <lineage>
        <taxon>Eukaryota</taxon>
        <taxon>Sar</taxon>
        <taxon>Alveolata</taxon>
        <taxon>Ciliophora</taxon>
        <taxon>Intramacronucleata</taxon>
        <taxon>Oligohymenophorea</taxon>
        <taxon>Peniculida</taxon>
        <taxon>Parameciidae</taxon>
        <taxon>Paramecium</taxon>
    </lineage>
</organism>
<evidence type="ECO:0000313" key="1">
    <source>
        <dbReference type="EMBL" id="CAD8132493.1"/>
    </source>
</evidence>
<dbReference type="AlphaFoldDB" id="A0A8S1RZ21"/>
<evidence type="ECO:0000313" key="2">
    <source>
        <dbReference type="Proteomes" id="UP000683925"/>
    </source>
</evidence>
<dbReference type="EMBL" id="CAJJDP010000001">
    <property type="protein sequence ID" value="CAD8132493.1"/>
    <property type="molecule type" value="Genomic_DNA"/>
</dbReference>
<sequence>MNFWIIYILRDFVKQTENPIQILVILKNLNSQDRFFLLPYITNQKYSFKQNVVQKFLYFSIQYHDEAIYTTVDYIDRDNLSQNWGFYYAYTISNQGVLKNIDLIPEEQEQKLVKTIKMIPQKSIVVRQQQKILKIK</sequence>
<proteinExistence type="predicted"/>
<reference evidence="1" key="1">
    <citation type="submission" date="2021-01" db="EMBL/GenBank/DDBJ databases">
        <authorList>
            <consortium name="Genoscope - CEA"/>
            <person name="William W."/>
        </authorList>
    </citation>
    <scope>NUCLEOTIDE SEQUENCE</scope>
</reference>